<comment type="caution">
    <text evidence="1">The sequence shown here is derived from an EMBL/GenBank/DDBJ whole genome shotgun (WGS) entry which is preliminary data.</text>
</comment>
<protein>
    <submittedName>
        <fullName evidence="1">Uncharacterized protein</fullName>
    </submittedName>
</protein>
<name>A0A0F9BAA3_9ZZZZ</name>
<dbReference type="AlphaFoldDB" id="A0A0F9BAA3"/>
<evidence type="ECO:0000313" key="1">
    <source>
        <dbReference type="EMBL" id="KKK87629.1"/>
    </source>
</evidence>
<gene>
    <name evidence="1" type="ORF">LCGC14_2751320</name>
</gene>
<accession>A0A0F9BAA3</accession>
<sequence>MTYTTGYLIPFANRSLPVCKACADALGWFPLGLYRGTVELVHDGRKKGTQYECSGCKRLFRGGEKP</sequence>
<reference evidence="1" key="1">
    <citation type="journal article" date="2015" name="Nature">
        <title>Complex archaea that bridge the gap between prokaryotes and eukaryotes.</title>
        <authorList>
            <person name="Spang A."/>
            <person name="Saw J.H."/>
            <person name="Jorgensen S.L."/>
            <person name="Zaremba-Niedzwiedzka K."/>
            <person name="Martijn J."/>
            <person name="Lind A.E."/>
            <person name="van Eijk R."/>
            <person name="Schleper C."/>
            <person name="Guy L."/>
            <person name="Ettema T.J."/>
        </authorList>
    </citation>
    <scope>NUCLEOTIDE SEQUENCE</scope>
</reference>
<dbReference type="EMBL" id="LAZR01050310">
    <property type="protein sequence ID" value="KKK87629.1"/>
    <property type="molecule type" value="Genomic_DNA"/>
</dbReference>
<organism evidence="1">
    <name type="scientific">marine sediment metagenome</name>
    <dbReference type="NCBI Taxonomy" id="412755"/>
    <lineage>
        <taxon>unclassified sequences</taxon>
        <taxon>metagenomes</taxon>
        <taxon>ecological metagenomes</taxon>
    </lineage>
</organism>
<proteinExistence type="predicted"/>